<dbReference type="SUPFAM" id="SSF51445">
    <property type="entry name" value="(Trans)glycosidases"/>
    <property type="match status" value="1"/>
</dbReference>
<feature type="region of interest" description="Disordered" evidence="8">
    <location>
        <begin position="288"/>
        <end position="318"/>
    </location>
</feature>
<dbReference type="PANTHER" id="PTHR13170">
    <property type="entry name" value="O-GLCNACASE"/>
    <property type="match status" value="1"/>
</dbReference>
<evidence type="ECO:0000256" key="4">
    <source>
        <dbReference type="ARBA" id="ARBA00050933"/>
    </source>
</evidence>
<comment type="catalytic activity">
    <reaction evidence="4">
        <text>3-O-(N-acetyl-beta-D-glucosaminyl)-L-seryl-[protein] + H2O = N-acetyl-D-glucosamine + L-seryl-[protein]</text>
        <dbReference type="Rhea" id="RHEA:48876"/>
        <dbReference type="Rhea" id="RHEA-COMP:9863"/>
        <dbReference type="Rhea" id="RHEA-COMP:12251"/>
        <dbReference type="ChEBI" id="CHEBI:15377"/>
        <dbReference type="ChEBI" id="CHEBI:29999"/>
        <dbReference type="ChEBI" id="CHEBI:90838"/>
        <dbReference type="ChEBI" id="CHEBI:506227"/>
        <dbReference type="EC" id="3.2.1.169"/>
    </reaction>
</comment>
<evidence type="ECO:0000256" key="8">
    <source>
        <dbReference type="SAM" id="MobiDB-lite"/>
    </source>
</evidence>
<dbReference type="Ensembl" id="ENSOKIT00005110289.1">
    <property type="protein sequence ID" value="ENSOKIP00005102880.1"/>
    <property type="gene ID" value="ENSOKIG00005045315.1"/>
</dbReference>
<dbReference type="Gene3D" id="3.20.20.80">
    <property type="entry name" value="Glycosidases"/>
    <property type="match status" value="1"/>
</dbReference>
<evidence type="ECO:0000256" key="3">
    <source>
        <dbReference type="ARBA" id="ARBA00030512"/>
    </source>
</evidence>
<keyword evidence="11" id="KW-1185">Reference proteome</keyword>
<evidence type="ECO:0000313" key="10">
    <source>
        <dbReference type="Ensembl" id="ENSOKIP00005102880.1"/>
    </source>
</evidence>
<feature type="domain" description="GH84" evidence="9">
    <location>
        <begin position="7"/>
        <end position="283"/>
    </location>
</feature>
<evidence type="ECO:0000256" key="1">
    <source>
        <dbReference type="ARBA" id="ARBA00022801"/>
    </source>
</evidence>
<sequence>MDGRSEFLCGVVEGFYGRPWSMEQRKVLFQWMQRWELNTYLYGPKDDLKHRLLWREVYSPEEEGQLRTLIVESEKRGLRFVYSLSPGQDIVFSSSCDLSLLKRKLRQVSKLGCQAFAILFDDIDHSLCQADSQAFSSFAHAQVSVANEIYRFLGEPPVFLFCPTEYCGSLCSPSVSKSPYLMTVGEDLLPNISIIWTGSKVISRELSVEGLSEVQSVLQRPPLVWDNLHANDYDSRRLFLGPFKGRYPQLATQLRGLLLNPNCEFEANYIPLHTLGTWYREWMRDGGGREGEGRDEGEGGRGMIVGEGGRRQGGGKEHFGQISDMVLEKNTHTLGTLTLSEQQTLRLALPTGGDREEREKKLHNNQFQQGPGQPRSPGGVLCVGKAPLSESQIRLLVGLHYLPHEHGPSAQRLLQDLTWLKEHCHLVSANDKKGPPQKVCVCRSKALHLSAEEWRGRAAGFLGVCEEIAALHSSVVSGVRKAVLYDLYPYVWDLRNTALVAKAFICWLGCGTTTGAELLGVESEPWVFKGGVSGELQMLLPIGSNSELFSHPPPLFPTSRLYNIRPYHNKDKAELYCMVRQLQQGAQGSPDSSPAHPDLIGDRCLGPCLTLCPEYSMVLEDELGVCGCVLGVVDVRSFAKRCQTCWMPAMRDKYPPRTGHANSQEVLQQMEEDQGEYPDSLLYHFPSQLRLDALPDLVDISVTRCLLTALLTALKANGSHGVFCEMQPTDRMRLDFLTKLGFLEIIRGEALHRAGVVLGRLL</sequence>
<dbReference type="GO" id="GO:0009100">
    <property type="term" value="P:glycoprotein metabolic process"/>
    <property type="evidence" value="ECO:0007669"/>
    <property type="project" value="TreeGrafter"/>
</dbReference>
<feature type="compositionally biased region" description="Basic and acidic residues" evidence="8">
    <location>
        <begin position="288"/>
        <end position="299"/>
    </location>
</feature>
<keyword evidence="2" id="KW-0326">Glycosidase</keyword>
<dbReference type="PROSITE" id="PS52009">
    <property type="entry name" value="GH84"/>
    <property type="match status" value="1"/>
</dbReference>
<dbReference type="GeneTree" id="ENSGT00390000007726"/>
<evidence type="ECO:0000256" key="5">
    <source>
        <dbReference type="ARBA" id="ARBA00052136"/>
    </source>
</evidence>
<keyword evidence="1" id="KW-0378">Hydrolase</keyword>
<name>A0A8C7N563_ONCKI</name>
<dbReference type="InterPro" id="IPR051822">
    <property type="entry name" value="Glycosyl_Hydrolase_84"/>
</dbReference>
<dbReference type="InterPro" id="IPR017853">
    <property type="entry name" value="GH"/>
</dbReference>
<dbReference type="GO" id="GO:0016231">
    <property type="term" value="F:beta-N-acetylglucosaminidase activity"/>
    <property type="evidence" value="ECO:0007669"/>
    <property type="project" value="TreeGrafter"/>
</dbReference>
<dbReference type="FunFam" id="1.20.58.240:FF:000003">
    <property type="entry name" value="Si:dkey-183c6.8"/>
    <property type="match status" value="1"/>
</dbReference>
<accession>A0A8C7N563</accession>
<evidence type="ECO:0000313" key="11">
    <source>
        <dbReference type="Proteomes" id="UP000694557"/>
    </source>
</evidence>
<proteinExistence type="predicted"/>
<dbReference type="PANTHER" id="PTHR13170:SF23">
    <property type="entry name" value="PROTEIN O-GLCNACASE-LIKE"/>
    <property type="match status" value="1"/>
</dbReference>
<evidence type="ECO:0000256" key="6">
    <source>
        <dbReference type="ARBA" id="ARBA00066938"/>
    </source>
</evidence>
<evidence type="ECO:0000256" key="7">
    <source>
        <dbReference type="ARBA" id="ARBA00076634"/>
    </source>
</evidence>
<dbReference type="Proteomes" id="UP000694557">
    <property type="component" value="Unassembled WGS sequence"/>
</dbReference>
<feature type="compositionally biased region" description="Basic and acidic residues" evidence="8">
    <location>
        <begin position="308"/>
        <end position="318"/>
    </location>
</feature>
<gene>
    <name evidence="10" type="primary">si:dkey-183c6.8</name>
</gene>
<reference evidence="10" key="1">
    <citation type="submission" date="2025-08" db="UniProtKB">
        <authorList>
            <consortium name="Ensembl"/>
        </authorList>
    </citation>
    <scope>IDENTIFICATION</scope>
</reference>
<dbReference type="Gene3D" id="1.20.58.240">
    <property type="entry name" value="STAT, domain 1"/>
    <property type="match status" value="1"/>
</dbReference>
<dbReference type="EC" id="3.2.1.169" evidence="6"/>
<dbReference type="GO" id="GO:0102571">
    <property type="term" value="F:[protein]-3-O-(N-acetyl-D-glucosaminyl)-L-serine/L-threonine O-N-acetyl-alpha-D-glucosaminase activity"/>
    <property type="evidence" value="ECO:0007669"/>
    <property type="project" value="UniProtKB-EC"/>
</dbReference>
<organism evidence="10 11">
    <name type="scientific">Oncorhynchus kisutch</name>
    <name type="common">Coho salmon</name>
    <name type="synonym">Salmo kisutch</name>
    <dbReference type="NCBI Taxonomy" id="8019"/>
    <lineage>
        <taxon>Eukaryota</taxon>
        <taxon>Metazoa</taxon>
        <taxon>Chordata</taxon>
        <taxon>Craniata</taxon>
        <taxon>Vertebrata</taxon>
        <taxon>Euteleostomi</taxon>
        <taxon>Actinopterygii</taxon>
        <taxon>Neopterygii</taxon>
        <taxon>Teleostei</taxon>
        <taxon>Protacanthopterygii</taxon>
        <taxon>Salmoniformes</taxon>
        <taxon>Salmonidae</taxon>
        <taxon>Salmoninae</taxon>
        <taxon>Oncorhynchus</taxon>
    </lineage>
</organism>
<comment type="catalytic activity">
    <reaction evidence="5">
        <text>3-O-(N-acetyl-beta-D-glucosaminyl)-L-threonyl-[protein] + H2O = L-threonyl-[protein] + N-acetyl-D-glucosamine</text>
        <dbReference type="Rhea" id="RHEA:48892"/>
        <dbReference type="Rhea" id="RHEA-COMP:11060"/>
        <dbReference type="Rhea" id="RHEA-COMP:12252"/>
        <dbReference type="ChEBI" id="CHEBI:15377"/>
        <dbReference type="ChEBI" id="CHEBI:30013"/>
        <dbReference type="ChEBI" id="CHEBI:90840"/>
        <dbReference type="ChEBI" id="CHEBI:506227"/>
        <dbReference type="EC" id="3.2.1.169"/>
    </reaction>
</comment>
<evidence type="ECO:0000259" key="9">
    <source>
        <dbReference type="PROSITE" id="PS52009"/>
    </source>
</evidence>
<protein>
    <recommendedName>
        <fullName evidence="6">protein O-GlcNAcase</fullName>
        <ecNumber evidence="6">3.2.1.169</ecNumber>
    </recommendedName>
    <alternativeName>
        <fullName evidence="3">Beta-N-acetylhexosaminidase</fullName>
    </alternativeName>
    <alternativeName>
        <fullName evidence="7">Beta-hexosaminidase</fullName>
    </alternativeName>
</protein>
<evidence type="ECO:0000256" key="2">
    <source>
        <dbReference type="ARBA" id="ARBA00023295"/>
    </source>
</evidence>
<dbReference type="InterPro" id="IPR011496">
    <property type="entry name" value="O-GlcNAcase_cat"/>
</dbReference>
<dbReference type="AlphaFoldDB" id="A0A8C7N563"/>
<dbReference type="FunFam" id="3.20.20.80:FF:000009">
    <property type="entry name" value="O-GlcNAcase BT_4395"/>
    <property type="match status" value="1"/>
</dbReference>
<dbReference type="Gene3D" id="3.40.630.30">
    <property type="match status" value="1"/>
</dbReference>
<reference evidence="10" key="2">
    <citation type="submission" date="2025-09" db="UniProtKB">
        <authorList>
            <consortium name="Ensembl"/>
        </authorList>
    </citation>
    <scope>IDENTIFICATION</scope>
</reference>
<dbReference type="Pfam" id="PF07555">
    <property type="entry name" value="NAGidase"/>
    <property type="match status" value="1"/>
</dbReference>